<evidence type="ECO:0000313" key="2">
    <source>
        <dbReference type="EMBL" id="UMM43720.1"/>
    </source>
</evidence>
<keyword evidence="3" id="KW-1185">Reference proteome</keyword>
<sequence>MTKNRHPINNRRFKNEKTSFNASSVQEQTQCVADRMTDQEQRQATYYNAMATSRNIAQRMGIVYNENIMNCSVYAFQARKTIDEPDFRVMGHLTELGNPDRHDTSLMNMICNFLPHEAEAVRIFVSFSAVNAVRNEALNCPFLQELNHPELMRAVRTYFTIATEMGKRPYYAQTNYDNFVRNEDPVHPSFRVLFVRKPPIARENNDVQENVHQKNSCMCNIM</sequence>
<protein>
    <submittedName>
        <fullName evidence="2">Uncharacterized protein</fullName>
    </submittedName>
</protein>
<gene>
    <name evidence="2" type="ORF">L5515_019113</name>
</gene>
<evidence type="ECO:0000313" key="3">
    <source>
        <dbReference type="Proteomes" id="UP000829354"/>
    </source>
</evidence>
<organism evidence="2 3">
    <name type="scientific">Caenorhabditis briggsae</name>
    <dbReference type="NCBI Taxonomy" id="6238"/>
    <lineage>
        <taxon>Eukaryota</taxon>
        <taxon>Metazoa</taxon>
        <taxon>Ecdysozoa</taxon>
        <taxon>Nematoda</taxon>
        <taxon>Chromadorea</taxon>
        <taxon>Rhabditida</taxon>
        <taxon>Rhabditina</taxon>
        <taxon>Rhabditomorpha</taxon>
        <taxon>Rhabditoidea</taxon>
        <taxon>Rhabditidae</taxon>
        <taxon>Peloderinae</taxon>
        <taxon>Caenorhabditis</taxon>
    </lineage>
</organism>
<dbReference type="EMBL" id="CP092625">
    <property type="protein sequence ID" value="UMM43720.1"/>
    <property type="molecule type" value="Genomic_DNA"/>
</dbReference>
<accession>A0AAE9JSR6</accession>
<name>A0AAE9JSR6_CAEBR</name>
<feature type="compositionally biased region" description="Basic residues" evidence="1">
    <location>
        <begin position="1"/>
        <end position="14"/>
    </location>
</feature>
<reference evidence="2 3" key="1">
    <citation type="submission" date="2022-04" db="EMBL/GenBank/DDBJ databases">
        <title>Chromosome-level reference genomes for two strains of Caenorhabditis briggsae: an improved platform for comparative genomics.</title>
        <authorList>
            <person name="Stevens L."/>
            <person name="Andersen E."/>
        </authorList>
    </citation>
    <scope>NUCLEOTIDE SEQUENCE [LARGE SCALE GENOMIC DNA]</scope>
    <source>
        <strain evidence="2">VX34</strain>
        <tissue evidence="2">Whole-organism</tissue>
    </source>
</reference>
<dbReference type="Proteomes" id="UP000829354">
    <property type="component" value="Chromosome X"/>
</dbReference>
<feature type="region of interest" description="Disordered" evidence="1">
    <location>
        <begin position="1"/>
        <end position="21"/>
    </location>
</feature>
<dbReference type="AlphaFoldDB" id="A0AAE9JSR6"/>
<proteinExistence type="predicted"/>
<evidence type="ECO:0000256" key="1">
    <source>
        <dbReference type="SAM" id="MobiDB-lite"/>
    </source>
</evidence>